<proteinExistence type="predicted"/>
<keyword evidence="3 4" id="KW-0472">Membrane</keyword>
<organism evidence="6 7">
    <name type="scientific">Sphingomonas canadensis</name>
    <dbReference type="NCBI Taxonomy" id="1219257"/>
    <lineage>
        <taxon>Bacteria</taxon>
        <taxon>Pseudomonadati</taxon>
        <taxon>Pseudomonadota</taxon>
        <taxon>Alphaproteobacteria</taxon>
        <taxon>Sphingomonadales</taxon>
        <taxon>Sphingomonadaceae</taxon>
        <taxon>Sphingomonas</taxon>
    </lineage>
</organism>
<evidence type="ECO:0000256" key="1">
    <source>
        <dbReference type="ARBA" id="ARBA00022692"/>
    </source>
</evidence>
<feature type="domain" description="HIG1" evidence="5">
    <location>
        <begin position="14"/>
        <end position="69"/>
    </location>
</feature>
<feature type="transmembrane region" description="Helical" evidence="4">
    <location>
        <begin position="57"/>
        <end position="76"/>
    </location>
</feature>
<sequence>MTLFAILLLVALLIAVLAVLAMGLVNLVKTSDAEQRGEGEGPSDRALKSNKLMWYRIYLQLAAVGVIALLLLFASASGN</sequence>
<evidence type="ECO:0000256" key="4">
    <source>
        <dbReference type="SAM" id="Phobius"/>
    </source>
</evidence>
<name>A0ABW3HAV6_9SPHN</name>
<keyword evidence="2 4" id="KW-1133">Transmembrane helix</keyword>
<gene>
    <name evidence="6" type="ORF">ACFQ1E_14620</name>
</gene>
<dbReference type="InterPro" id="IPR007667">
    <property type="entry name" value="Hypoxia_induced_domain"/>
</dbReference>
<evidence type="ECO:0000256" key="2">
    <source>
        <dbReference type="ARBA" id="ARBA00022989"/>
    </source>
</evidence>
<dbReference type="NCBIfam" id="NF033233">
    <property type="entry name" value="twin_helix"/>
    <property type="match status" value="1"/>
</dbReference>
<evidence type="ECO:0000259" key="5">
    <source>
        <dbReference type="Pfam" id="PF04588"/>
    </source>
</evidence>
<evidence type="ECO:0000313" key="7">
    <source>
        <dbReference type="Proteomes" id="UP001596977"/>
    </source>
</evidence>
<evidence type="ECO:0000313" key="6">
    <source>
        <dbReference type="EMBL" id="MFD0947580.1"/>
    </source>
</evidence>
<dbReference type="RefSeq" id="WP_264945115.1">
    <property type="nucleotide sequence ID" value="NZ_JAPDRA010000007.1"/>
</dbReference>
<protein>
    <submittedName>
        <fullName evidence="6">Twin transmembrane helix small protein</fullName>
    </submittedName>
</protein>
<evidence type="ECO:0000256" key="3">
    <source>
        <dbReference type="ARBA" id="ARBA00023136"/>
    </source>
</evidence>
<accession>A0ABW3HAV6</accession>
<reference evidence="7" key="1">
    <citation type="journal article" date="2019" name="Int. J. Syst. Evol. Microbiol.">
        <title>The Global Catalogue of Microorganisms (GCM) 10K type strain sequencing project: providing services to taxonomists for standard genome sequencing and annotation.</title>
        <authorList>
            <consortium name="The Broad Institute Genomics Platform"/>
            <consortium name="The Broad Institute Genome Sequencing Center for Infectious Disease"/>
            <person name="Wu L."/>
            <person name="Ma J."/>
        </authorList>
    </citation>
    <scope>NUCLEOTIDE SEQUENCE [LARGE SCALE GENOMIC DNA]</scope>
    <source>
        <strain evidence="7">CCUG 62982</strain>
    </source>
</reference>
<dbReference type="Pfam" id="PF04588">
    <property type="entry name" value="HIG_1_N"/>
    <property type="match status" value="1"/>
</dbReference>
<keyword evidence="1 4" id="KW-0812">Transmembrane</keyword>
<keyword evidence="7" id="KW-1185">Reference proteome</keyword>
<dbReference type="EMBL" id="JBHTJG010000007">
    <property type="protein sequence ID" value="MFD0947580.1"/>
    <property type="molecule type" value="Genomic_DNA"/>
</dbReference>
<dbReference type="Proteomes" id="UP001596977">
    <property type="component" value="Unassembled WGS sequence"/>
</dbReference>
<comment type="caution">
    <text evidence="6">The sequence shown here is derived from an EMBL/GenBank/DDBJ whole genome shotgun (WGS) entry which is preliminary data.</text>
</comment>